<evidence type="ECO:0000256" key="1">
    <source>
        <dbReference type="SAM" id="MobiDB-lite"/>
    </source>
</evidence>
<dbReference type="STRING" id="1921510.BSL82_16395"/>
<dbReference type="InterPro" id="IPR019225">
    <property type="entry name" value="DUF2155"/>
</dbReference>
<evidence type="ECO:0000313" key="2">
    <source>
        <dbReference type="EMBL" id="API60673.1"/>
    </source>
</evidence>
<keyword evidence="3" id="KW-1185">Reference proteome</keyword>
<dbReference type="Proteomes" id="UP000182063">
    <property type="component" value="Chromosome"/>
</dbReference>
<dbReference type="AlphaFoldDB" id="A0A1L3ZYG3"/>
<sequence length="141" mass="14986">MAERVATLAVLNKQNGKTQELKMRPGQAVRLGGIIVRLRACETTPDWEKPSFTGAFIQVDVADPKGQFRRVFSGWTYAETPSLNPVAHQVYDVWVKSCAMRFPESAPEPAASPPPAAPAGASSESSAPKSAGVATASDNSD</sequence>
<name>A0A1L3ZYG3_9SPHN</name>
<proteinExistence type="predicted"/>
<dbReference type="EMBL" id="CP018221">
    <property type="protein sequence ID" value="API60673.1"/>
    <property type="molecule type" value="Genomic_DNA"/>
</dbReference>
<evidence type="ECO:0000313" key="3">
    <source>
        <dbReference type="Proteomes" id="UP000182063"/>
    </source>
</evidence>
<protein>
    <recommendedName>
        <fullName evidence="4">DUF2155 domain-containing protein</fullName>
    </recommendedName>
</protein>
<dbReference type="KEGG" id="sphj:BSL82_16395"/>
<feature type="compositionally biased region" description="Low complexity" evidence="1">
    <location>
        <begin position="118"/>
        <end position="131"/>
    </location>
</feature>
<evidence type="ECO:0008006" key="4">
    <source>
        <dbReference type="Google" id="ProtNLM"/>
    </source>
</evidence>
<organism evidence="2 3">
    <name type="scientific">Tardibacter chloracetimidivorans</name>
    <dbReference type="NCBI Taxonomy" id="1921510"/>
    <lineage>
        <taxon>Bacteria</taxon>
        <taxon>Pseudomonadati</taxon>
        <taxon>Pseudomonadota</taxon>
        <taxon>Alphaproteobacteria</taxon>
        <taxon>Sphingomonadales</taxon>
        <taxon>Sphingomonadaceae</taxon>
        <taxon>Tardibacter</taxon>
    </lineage>
</organism>
<reference evidence="3" key="1">
    <citation type="submission" date="2016-11" db="EMBL/GenBank/DDBJ databases">
        <title>Complete Genome Sequence of alachlor-degrading Sphingomonas sp. strain JJ-A5.</title>
        <authorList>
            <person name="Lee H."/>
            <person name="Ka J.-O."/>
        </authorList>
    </citation>
    <scope>NUCLEOTIDE SEQUENCE [LARGE SCALE GENOMIC DNA]</scope>
    <source>
        <strain evidence="3">JJ-A5</strain>
    </source>
</reference>
<feature type="region of interest" description="Disordered" evidence="1">
    <location>
        <begin position="104"/>
        <end position="141"/>
    </location>
</feature>
<gene>
    <name evidence="2" type="ORF">BSL82_16395</name>
</gene>
<accession>A0A1L3ZYG3</accession>
<dbReference type="Pfam" id="PF09923">
    <property type="entry name" value="DUF2155"/>
    <property type="match status" value="1"/>
</dbReference>